<dbReference type="EMBL" id="JAKEIP010000005">
    <property type="protein sequence ID" value="MCF1592480.1"/>
    <property type="molecule type" value="Genomic_DNA"/>
</dbReference>
<dbReference type="RefSeq" id="WP_234760784.1">
    <property type="nucleotide sequence ID" value="NZ_JAKEIP010000005.1"/>
</dbReference>
<comment type="caution">
    <text evidence="1">The sequence shown here is derived from an EMBL/GenBank/DDBJ whole genome shotgun (WGS) entry which is preliminary data.</text>
</comment>
<name>A0A9X1TIZ2_STRM4</name>
<gene>
    <name evidence="1" type="ORF">L0P92_02700</name>
</gene>
<reference evidence="1" key="1">
    <citation type="submission" date="2022-01" db="EMBL/GenBank/DDBJ databases">
        <title>Draft Genome Sequences of Seven Type Strains of the Genus Streptomyces.</title>
        <authorList>
            <person name="Aziz S."/>
            <person name="Coretto E."/>
            <person name="Chronakova A."/>
            <person name="Sproer C."/>
            <person name="Huber K."/>
            <person name="Nouioui I."/>
            <person name="Gross H."/>
        </authorList>
    </citation>
    <scope>NUCLEOTIDE SEQUENCE</scope>
    <source>
        <strain evidence="1">DSM 103493</strain>
    </source>
</reference>
<sequence>MTDSVPAGGQAPAGEGGQALLLPAEEGVRPKMYLQRLARLVLEDAPGRPLYAPNETPHTIGAIHHHAGRCDQSRKRIDEHAANKAEWTRRLEAVGFTVRPGRCGVVATLELPPTEALVEPYGEVQDFTDRVTFPAHGVGGLVQRCWAHTGYIGCKITSSTGRPVKPTRTVDQAVVALALHWGLPHHVHITRR</sequence>
<dbReference type="AlphaFoldDB" id="A0A9X1TIZ2"/>
<evidence type="ECO:0000313" key="2">
    <source>
        <dbReference type="Proteomes" id="UP001139384"/>
    </source>
</evidence>
<dbReference type="Proteomes" id="UP001139384">
    <property type="component" value="Unassembled WGS sequence"/>
</dbReference>
<protein>
    <submittedName>
        <fullName evidence="1">Uncharacterized protein</fullName>
    </submittedName>
</protein>
<accession>A0A9X1TIZ2</accession>
<keyword evidence="2" id="KW-1185">Reference proteome</keyword>
<evidence type="ECO:0000313" key="1">
    <source>
        <dbReference type="EMBL" id="MCF1592480.1"/>
    </source>
</evidence>
<organism evidence="1 2">
    <name type="scientific">Streptomyces muensis</name>
    <dbReference type="NCBI Taxonomy" id="1077944"/>
    <lineage>
        <taxon>Bacteria</taxon>
        <taxon>Bacillati</taxon>
        <taxon>Actinomycetota</taxon>
        <taxon>Actinomycetes</taxon>
        <taxon>Kitasatosporales</taxon>
        <taxon>Streptomycetaceae</taxon>
        <taxon>Streptomyces</taxon>
    </lineage>
</organism>
<proteinExistence type="predicted"/>